<name>X1JJF5_9ZZZZ</name>
<dbReference type="SUPFAM" id="SSF46955">
    <property type="entry name" value="Putative DNA-binding domain"/>
    <property type="match status" value="1"/>
</dbReference>
<dbReference type="InterPro" id="IPR009061">
    <property type="entry name" value="DNA-bd_dom_put_sf"/>
</dbReference>
<dbReference type="Pfam" id="PF12728">
    <property type="entry name" value="HTH_17"/>
    <property type="match status" value="1"/>
</dbReference>
<dbReference type="EMBL" id="BARV01000194">
    <property type="protein sequence ID" value="GAH94866.1"/>
    <property type="molecule type" value="Genomic_DNA"/>
</dbReference>
<comment type="caution">
    <text evidence="2">The sequence shown here is derived from an EMBL/GenBank/DDBJ whole genome shotgun (WGS) entry which is preliminary data.</text>
</comment>
<protein>
    <recommendedName>
        <fullName evidence="1">Helix-turn-helix domain-containing protein</fullName>
    </recommendedName>
</protein>
<feature type="domain" description="Helix-turn-helix" evidence="1">
    <location>
        <begin position="6"/>
        <end position="62"/>
    </location>
</feature>
<evidence type="ECO:0000259" key="1">
    <source>
        <dbReference type="Pfam" id="PF12728"/>
    </source>
</evidence>
<organism evidence="2">
    <name type="scientific">marine sediment metagenome</name>
    <dbReference type="NCBI Taxonomy" id="412755"/>
    <lineage>
        <taxon>unclassified sequences</taxon>
        <taxon>metagenomes</taxon>
        <taxon>ecological metagenomes</taxon>
    </lineage>
</organism>
<accession>X1JJF5</accession>
<proteinExistence type="predicted"/>
<sequence>MGHKIYYDVKGAAEIAGVSRRTIYVWIDKGVRAADGERIWLPARTVDGALQINEVDLDNYLDALGYEIAEDDSAEDDSAEG</sequence>
<dbReference type="AlphaFoldDB" id="X1JJF5"/>
<gene>
    <name evidence="2" type="ORF">S06H3_00889</name>
</gene>
<reference evidence="2" key="1">
    <citation type="journal article" date="2014" name="Front. Microbiol.">
        <title>High frequency of phylogenetically diverse reductive dehalogenase-homologous genes in deep subseafloor sedimentary metagenomes.</title>
        <authorList>
            <person name="Kawai M."/>
            <person name="Futagami T."/>
            <person name="Toyoda A."/>
            <person name="Takaki Y."/>
            <person name="Nishi S."/>
            <person name="Hori S."/>
            <person name="Arai W."/>
            <person name="Tsubouchi T."/>
            <person name="Morono Y."/>
            <person name="Uchiyama I."/>
            <person name="Ito T."/>
            <person name="Fujiyama A."/>
            <person name="Inagaki F."/>
            <person name="Takami H."/>
        </authorList>
    </citation>
    <scope>NUCLEOTIDE SEQUENCE</scope>
    <source>
        <strain evidence="2">Expedition CK06-06</strain>
    </source>
</reference>
<evidence type="ECO:0000313" key="2">
    <source>
        <dbReference type="EMBL" id="GAH94866.1"/>
    </source>
</evidence>
<dbReference type="InterPro" id="IPR041657">
    <property type="entry name" value="HTH_17"/>
</dbReference>